<sequence>MPEMLCRGLVAIPDSSKHGTFEPWNMSVEVWEAGSLLGRSRCRPAIHGQVLDVREASDTKPEADEPS</sequence>
<protein>
    <submittedName>
        <fullName evidence="1">Uncharacterized protein</fullName>
    </submittedName>
</protein>
<accession>A0A024SBP1</accession>
<dbReference type="EMBL" id="KI911144">
    <property type="protein sequence ID" value="ETS02780.1"/>
    <property type="molecule type" value="Genomic_DNA"/>
</dbReference>
<dbReference type="AlphaFoldDB" id="A0A024SBP1"/>
<reference evidence="2" key="1">
    <citation type="journal article" date="2013" name="Ind. Biotechnol.">
        <title>Comparative genomics analysis of Trichoderma reesei strains.</title>
        <authorList>
            <person name="Koike H."/>
            <person name="Aerts A."/>
            <person name="LaButti K."/>
            <person name="Grigoriev I.V."/>
            <person name="Baker S.E."/>
        </authorList>
    </citation>
    <scope>NUCLEOTIDE SEQUENCE [LARGE SCALE GENOMIC DNA]</scope>
    <source>
        <strain evidence="2">ATCC 56765 / BCRC 32924 / NRRL 11460 / Rut C-30</strain>
    </source>
</reference>
<name>A0A024SBP1_HYPJR</name>
<organism evidence="1 2">
    <name type="scientific">Hypocrea jecorina (strain ATCC 56765 / BCRC 32924 / NRRL 11460 / Rut C-30)</name>
    <name type="common">Trichoderma reesei</name>
    <dbReference type="NCBI Taxonomy" id="1344414"/>
    <lineage>
        <taxon>Eukaryota</taxon>
        <taxon>Fungi</taxon>
        <taxon>Dikarya</taxon>
        <taxon>Ascomycota</taxon>
        <taxon>Pezizomycotina</taxon>
        <taxon>Sordariomycetes</taxon>
        <taxon>Hypocreomycetidae</taxon>
        <taxon>Hypocreales</taxon>
        <taxon>Hypocreaceae</taxon>
        <taxon>Trichoderma</taxon>
    </lineage>
</organism>
<dbReference type="KEGG" id="trr:M419DRAFT_24468"/>
<dbReference type="Proteomes" id="UP000024376">
    <property type="component" value="Unassembled WGS sequence"/>
</dbReference>
<dbReference type="HOGENOM" id="CLU_2814258_0_0_1"/>
<evidence type="ECO:0000313" key="1">
    <source>
        <dbReference type="EMBL" id="ETS02780.1"/>
    </source>
</evidence>
<proteinExistence type="predicted"/>
<evidence type="ECO:0000313" key="2">
    <source>
        <dbReference type="Proteomes" id="UP000024376"/>
    </source>
</evidence>
<gene>
    <name evidence="1" type="ORF">M419DRAFT_24468</name>
</gene>